<evidence type="ECO:0000313" key="2">
    <source>
        <dbReference type="EMBL" id="SOC79505.1"/>
    </source>
</evidence>
<name>A0A285X2G6_9FLAO</name>
<accession>A0A285X2G6</accession>
<evidence type="ECO:0000259" key="1">
    <source>
        <dbReference type="SMART" id="SM01321"/>
    </source>
</evidence>
<dbReference type="EMBL" id="OCMF01000001">
    <property type="protein sequence ID" value="SOC79505.1"/>
    <property type="molecule type" value="Genomic_DNA"/>
</dbReference>
<dbReference type="SUPFAM" id="SSF143422">
    <property type="entry name" value="Transposase IS200-like"/>
    <property type="match status" value="1"/>
</dbReference>
<dbReference type="OrthoDB" id="9788881at2"/>
<dbReference type="GO" id="GO:0003677">
    <property type="term" value="F:DNA binding"/>
    <property type="evidence" value="ECO:0007669"/>
    <property type="project" value="InterPro"/>
</dbReference>
<proteinExistence type="predicted"/>
<dbReference type="Proteomes" id="UP000219193">
    <property type="component" value="Unassembled WGS sequence"/>
</dbReference>
<gene>
    <name evidence="2" type="ORF">SAMN06296241_1030</name>
</gene>
<reference evidence="3" key="1">
    <citation type="submission" date="2017-09" db="EMBL/GenBank/DDBJ databases">
        <authorList>
            <person name="Varghese N."/>
            <person name="Submissions S."/>
        </authorList>
    </citation>
    <scope>NUCLEOTIDE SEQUENCE [LARGE SCALE GENOMIC DNA]</scope>
    <source>
        <strain evidence="3">CGMCC 1.12641</strain>
    </source>
</reference>
<keyword evidence="3" id="KW-1185">Reference proteome</keyword>
<protein>
    <recommendedName>
        <fullName evidence="1">Transposase IS200-like domain-containing protein</fullName>
    </recommendedName>
</protein>
<dbReference type="InterPro" id="IPR002686">
    <property type="entry name" value="Transposase_17"/>
</dbReference>
<dbReference type="PANTHER" id="PTHR34322">
    <property type="entry name" value="TRANSPOSASE, Y1_TNP DOMAIN-CONTAINING"/>
    <property type="match status" value="1"/>
</dbReference>
<sequence length="183" mass="21807">MKLEVLEKDSFYHIYNRGINKTNIFSNDENKVYFLKQYHKYLSEKISTYAYCLLQNHFHLVIRIDGNPKEVTQSFSNFFNSYAKAYNKADNRTGSLFEKHFKRIQVDSEKYLKQLIIYVNLNPQIHFGEDFRNYSFSSYKEVMNGSNKILETDQILDHFGGKENFLEVHDIKRISLSQELTLE</sequence>
<organism evidence="2 3">
    <name type="scientific">Salinimicrobium sediminis</name>
    <dbReference type="NCBI Taxonomy" id="1343891"/>
    <lineage>
        <taxon>Bacteria</taxon>
        <taxon>Pseudomonadati</taxon>
        <taxon>Bacteroidota</taxon>
        <taxon>Flavobacteriia</taxon>
        <taxon>Flavobacteriales</taxon>
        <taxon>Flavobacteriaceae</taxon>
        <taxon>Salinimicrobium</taxon>
    </lineage>
</organism>
<dbReference type="PANTHER" id="PTHR34322:SF2">
    <property type="entry name" value="TRANSPOSASE IS200-LIKE DOMAIN-CONTAINING PROTEIN"/>
    <property type="match status" value="1"/>
</dbReference>
<dbReference type="InterPro" id="IPR036515">
    <property type="entry name" value="Transposase_17_sf"/>
</dbReference>
<dbReference type="AlphaFoldDB" id="A0A285X2G6"/>
<evidence type="ECO:0000313" key="3">
    <source>
        <dbReference type="Proteomes" id="UP000219193"/>
    </source>
</evidence>
<dbReference type="RefSeq" id="WP_097055792.1">
    <property type="nucleotide sequence ID" value="NZ_OCMF01000001.1"/>
</dbReference>
<dbReference type="SMART" id="SM01321">
    <property type="entry name" value="Y1_Tnp"/>
    <property type="match status" value="1"/>
</dbReference>
<dbReference type="GO" id="GO:0004803">
    <property type="term" value="F:transposase activity"/>
    <property type="evidence" value="ECO:0007669"/>
    <property type="project" value="InterPro"/>
</dbReference>
<feature type="domain" description="Transposase IS200-like" evidence="1">
    <location>
        <begin position="7"/>
        <end position="122"/>
    </location>
</feature>
<dbReference type="GO" id="GO:0006313">
    <property type="term" value="P:DNA transposition"/>
    <property type="evidence" value="ECO:0007669"/>
    <property type="project" value="InterPro"/>
</dbReference>
<dbReference type="Gene3D" id="3.30.70.1290">
    <property type="entry name" value="Transposase IS200-like"/>
    <property type="match status" value="1"/>
</dbReference>